<feature type="transmembrane region" description="Helical" evidence="1">
    <location>
        <begin position="12"/>
        <end position="32"/>
    </location>
</feature>
<feature type="transmembrane region" description="Helical" evidence="1">
    <location>
        <begin position="109"/>
        <end position="131"/>
    </location>
</feature>
<reference evidence="2 3" key="1">
    <citation type="submission" date="2019-12" db="EMBL/GenBank/DDBJ databases">
        <title>The whole genome sequencing of a strain isolated from a Mars analog, Dalangtan Playa.</title>
        <authorList>
            <person name="Huang T."/>
        </authorList>
    </citation>
    <scope>NUCLEOTIDE SEQUENCE [LARGE SCALE GENOMIC DNA]</scope>
    <source>
        <strain evidence="2 3">DP4-553-S</strain>
    </source>
</reference>
<evidence type="ECO:0000313" key="2">
    <source>
        <dbReference type="EMBL" id="QTM98359.1"/>
    </source>
</evidence>
<name>A0ABX7VND0_9BACI</name>
<accession>A0ABX7VND0</accession>
<protein>
    <recommendedName>
        <fullName evidence="4">Cytochrome b/b6 C-terminal region profile domain-containing protein</fullName>
    </recommendedName>
</protein>
<keyword evidence="1" id="KW-1133">Transmembrane helix</keyword>
<organism evidence="2 3">
    <name type="scientific">Sediminibacillus dalangtanensis</name>
    <dbReference type="NCBI Taxonomy" id="2729421"/>
    <lineage>
        <taxon>Bacteria</taxon>
        <taxon>Bacillati</taxon>
        <taxon>Bacillota</taxon>
        <taxon>Bacilli</taxon>
        <taxon>Bacillales</taxon>
        <taxon>Bacillaceae</taxon>
        <taxon>Sediminibacillus</taxon>
    </lineage>
</organism>
<keyword evidence="1" id="KW-0472">Membrane</keyword>
<gene>
    <name evidence="2" type="ORF">ERJ70_02925</name>
</gene>
<dbReference type="EMBL" id="CP046956">
    <property type="protein sequence ID" value="QTM98359.1"/>
    <property type="molecule type" value="Genomic_DNA"/>
</dbReference>
<dbReference type="RefSeq" id="WP_209367077.1">
    <property type="nucleotide sequence ID" value="NZ_CP046956.1"/>
</dbReference>
<proteinExistence type="predicted"/>
<evidence type="ECO:0000313" key="3">
    <source>
        <dbReference type="Proteomes" id="UP000665043"/>
    </source>
</evidence>
<feature type="transmembrane region" description="Helical" evidence="1">
    <location>
        <begin position="44"/>
        <end position="64"/>
    </location>
</feature>
<evidence type="ECO:0008006" key="4">
    <source>
        <dbReference type="Google" id="ProtNLM"/>
    </source>
</evidence>
<keyword evidence="3" id="KW-1185">Reference proteome</keyword>
<feature type="transmembrane region" description="Helical" evidence="1">
    <location>
        <begin position="76"/>
        <end position="97"/>
    </location>
</feature>
<keyword evidence="1" id="KW-0812">Transmembrane</keyword>
<sequence>MPYFLKLNGVSILYALMALIPIQLTANIYRIYRLTGWKPTVVNGTLLAVTLTLFIVGTIGIFLLSEKWLKGRNAGFWTAVLWIPFFLIFTYWFAGLFPITNPGDQPNPASGVIILSGLFAYPFYILILTYVNAPEKSKNPTI</sequence>
<evidence type="ECO:0000256" key="1">
    <source>
        <dbReference type="SAM" id="Phobius"/>
    </source>
</evidence>
<dbReference type="Proteomes" id="UP000665043">
    <property type="component" value="Chromosome"/>
</dbReference>